<name>X0VYA2_9ZZZZ</name>
<comment type="caution">
    <text evidence="1">The sequence shown here is derived from an EMBL/GenBank/DDBJ whole genome shotgun (WGS) entry which is preliminary data.</text>
</comment>
<dbReference type="AlphaFoldDB" id="X0VYA2"/>
<reference evidence="1" key="1">
    <citation type="journal article" date="2014" name="Front. Microbiol.">
        <title>High frequency of phylogenetically diverse reductive dehalogenase-homologous genes in deep subseafloor sedimentary metagenomes.</title>
        <authorList>
            <person name="Kawai M."/>
            <person name="Futagami T."/>
            <person name="Toyoda A."/>
            <person name="Takaki Y."/>
            <person name="Nishi S."/>
            <person name="Hori S."/>
            <person name="Arai W."/>
            <person name="Tsubouchi T."/>
            <person name="Morono Y."/>
            <person name="Uchiyama I."/>
            <person name="Ito T."/>
            <person name="Fujiyama A."/>
            <person name="Inagaki F."/>
            <person name="Takami H."/>
        </authorList>
    </citation>
    <scope>NUCLEOTIDE SEQUENCE</scope>
    <source>
        <strain evidence="1">Expedition CK06-06</strain>
    </source>
</reference>
<dbReference type="EMBL" id="BARS01032564">
    <property type="protein sequence ID" value="GAG16067.1"/>
    <property type="molecule type" value="Genomic_DNA"/>
</dbReference>
<evidence type="ECO:0000313" key="1">
    <source>
        <dbReference type="EMBL" id="GAG16067.1"/>
    </source>
</evidence>
<gene>
    <name evidence="1" type="ORF">S01H1_50536</name>
</gene>
<accession>X0VYA2</accession>
<sequence>MSKIIRAEEIHTRDELEEMPQCPHCQHYFDNPNDIDEETELCEDCEPLFHEGHKIGGCFECKMD</sequence>
<organism evidence="1">
    <name type="scientific">marine sediment metagenome</name>
    <dbReference type="NCBI Taxonomy" id="412755"/>
    <lineage>
        <taxon>unclassified sequences</taxon>
        <taxon>metagenomes</taxon>
        <taxon>ecological metagenomes</taxon>
    </lineage>
</organism>
<proteinExistence type="predicted"/>
<protein>
    <submittedName>
        <fullName evidence="1">Uncharacterized protein</fullName>
    </submittedName>
</protein>